<dbReference type="InterPro" id="IPR046960">
    <property type="entry name" value="PPR_At4g14850-like_plant"/>
</dbReference>
<organism evidence="3 4">
    <name type="scientific">Abeliophyllum distichum</name>
    <dbReference type="NCBI Taxonomy" id="126358"/>
    <lineage>
        <taxon>Eukaryota</taxon>
        <taxon>Viridiplantae</taxon>
        <taxon>Streptophyta</taxon>
        <taxon>Embryophyta</taxon>
        <taxon>Tracheophyta</taxon>
        <taxon>Spermatophyta</taxon>
        <taxon>Magnoliopsida</taxon>
        <taxon>eudicotyledons</taxon>
        <taxon>Gunneridae</taxon>
        <taxon>Pentapetalae</taxon>
        <taxon>asterids</taxon>
        <taxon>lamiids</taxon>
        <taxon>Lamiales</taxon>
        <taxon>Oleaceae</taxon>
        <taxon>Forsythieae</taxon>
        <taxon>Abeliophyllum</taxon>
    </lineage>
</organism>
<dbReference type="NCBIfam" id="TIGR00756">
    <property type="entry name" value="PPR"/>
    <property type="match status" value="5"/>
</dbReference>
<evidence type="ECO:0000313" key="4">
    <source>
        <dbReference type="Proteomes" id="UP001604336"/>
    </source>
</evidence>
<protein>
    <submittedName>
        <fullName evidence="3">Pentatricopeptide repeat-containing protein</fullName>
    </submittedName>
</protein>
<evidence type="ECO:0000256" key="1">
    <source>
        <dbReference type="ARBA" id="ARBA00022737"/>
    </source>
</evidence>
<dbReference type="InterPro" id="IPR011990">
    <property type="entry name" value="TPR-like_helical_dom_sf"/>
</dbReference>
<feature type="repeat" description="PPR" evidence="2">
    <location>
        <begin position="699"/>
        <end position="733"/>
    </location>
</feature>
<reference evidence="4" key="1">
    <citation type="submission" date="2024-07" db="EMBL/GenBank/DDBJ databases">
        <title>Two chromosome-level genome assemblies of Korean endemic species Abeliophyllum distichum and Forsythia ovata (Oleaceae).</title>
        <authorList>
            <person name="Jang H."/>
        </authorList>
    </citation>
    <scope>NUCLEOTIDE SEQUENCE [LARGE SCALE GENOMIC DNA]</scope>
</reference>
<evidence type="ECO:0000313" key="3">
    <source>
        <dbReference type="EMBL" id="KAL2499690.1"/>
    </source>
</evidence>
<dbReference type="Pfam" id="PF01535">
    <property type="entry name" value="PPR"/>
    <property type="match status" value="5"/>
</dbReference>
<dbReference type="InterPro" id="IPR046848">
    <property type="entry name" value="E_motif"/>
</dbReference>
<feature type="repeat" description="PPR" evidence="2">
    <location>
        <begin position="835"/>
        <end position="869"/>
    </location>
</feature>
<comment type="caution">
    <text evidence="3">The sequence shown here is derived from an EMBL/GenBank/DDBJ whole genome shotgun (WGS) entry which is preliminary data.</text>
</comment>
<gene>
    <name evidence="3" type="ORF">Adt_25240</name>
</gene>
<dbReference type="Pfam" id="PF13041">
    <property type="entry name" value="PPR_2"/>
    <property type="match status" value="3"/>
</dbReference>
<sequence>MLIAYALPRFRNRSVQTLCSRLSYFHANSSNPLLTEYFQATLPFCRRNQDLKTIKSLLIVHGLITHQPLIKQFINQCCHLGFLELALSTFNIIEKPSLSLQNLVIRSLCDNGLFEHVLFVYQKCRSSGCLSDNYTYPFVIKACSSLVHVHFGKMIHSAVLRTGFEQNVVVQTALIDFYSKIGETVNARELIDRISQPDLVAWNALISGYSFNGFDRGVFEVFRDIRNIDLKPNVSTLASVIPVCLRFGVHIGYSLHGFAFKCGYSTNESLVPAFISMYGNCGELFAARNIFDSLTTKNVAIWNAMISAYSRNLKSDIAVELFQRMLLDGTQPNMVTFVSVIPSCENHGSILHLESFHACVIKFGFEKYISVVTSLLSVYAKLQDVDSAEYLFNNTTGRNLLSWNSMVSAYVINGLWDASLIAFRQMQMAGFGPDAISIISILSLCSEKGTALLGKSAHAFSLKQGIDVNLNASNALLAFYCDCRELAYSCKIFMRMVEKNVVSWNTIISGCVDNGEAERAMLFFHQMRQEGCRFDLITLISILPSCNECENLALGLTVHGYAVKTALTADISLANALISMYINCGELDAGRFLFEYMPNKSVVSWNALMTGYRYHDLQNDIILLFNRMVKEDQKPTYVTLLNLLPACCSILQGKSVHAYAFRMGIPLETPLLTSLMIMYARFENVSSCLMLFQIGEKRNISVWNAVISAHLHSKDPRTAFSFFLDLFRWEIEPDDVTILNLIPTCIQLNNLHLTDSVLAYLFKKSFDKDVAISNALIDLYAKCGSLSSAKMLFDALPQKDTISWTVMINGYGVHGDGRAALELFSQMRIRGLKPDKITYMSILSSCSHAGLVEQGKMIFSSMIQDGIFPGNEHYACIVDLLGRTGHLNEAYELIQNLPYKPSANILESLLGACLSHGNYGLGEEIGSLLLKMKREDSAPYVILYNVYASAGKWMDANRVRFQMEQKQIRKIAGFSTFDFALKK</sequence>
<dbReference type="Proteomes" id="UP001604336">
    <property type="component" value="Unassembled WGS sequence"/>
</dbReference>
<dbReference type="FunFam" id="1.25.40.10:FF:000073">
    <property type="entry name" value="Pentatricopeptide repeat-containing protein chloroplastic"/>
    <property type="match status" value="1"/>
</dbReference>
<dbReference type="AlphaFoldDB" id="A0ABD1SG20"/>
<feature type="repeat" description="PPR" evidence="2">
    <location>
        <begin position="500"/>
        <end position="534"/>
    </location>
</feature>
<dbReference type="Gene3D" id="1.25.40.10">
    <property type="entry name" value="Tetratricopeptide repeat domain"/>
    <property type="match status" value="9"/>
</dbReference>
<name>A0ABD1SG20_9LAMI</name>
<dbReference type="InterPro" id="IPR002885">
    <property type="entry name" value="PPR_rpt"/>
</dbReference>
<keyword evidence="1" id="KW-0677">Repeat</keyword>
<keyword evidence="4" id="KW-1185">Reference proteome</keyword>
<dbReference type="FunFam" id="1.25.40.10:FF:000090">
    <property type="entry name" value="Pentatricopeptide repeat-containing protein, chloroplastic"/>
    <property type="match status" value="1"/>
</dbReference>
<feature type="repeat" description="PPR" evidence="2">
    <location>
        <begin position="198"/>
        <end position="232"/>
    </location>
</feature>
<dbReference type="PANTHER" id="PTHR47926">
    <property type="entry name" value="PENTATRICOPEPTIDE REPEAT-CONTAINING PROTEIN"/>
    <property type="match status" value="1"/>
</dbReference>
<evidence type="ECO:0000256" key="2">
    <source>
        <dbReference type="PROSITE-ProRule" id="PRU00708"/>
    </source>
</evidence>
<proteinExistence type="predicted"/>
<dbReference type="PROSITE" id="PS51375">
    <property type="entry name" value="PPR"/>
    <property type="match status" value="7"/>
</dbReference>
<feature type="repeat" description="PPR" evidence="2">
    <location>
        <begin position="298"/>
        <end position="332"/>
    </location>
</feature>
<dbReference type="Pfam" id="PF20431">
    <property type="entry name" value="E_motif"/>
    <property type="match status" value="1"/>
</dbReference>
<accession>A0ABD1SG20</accession>
<feature type="repeat" description="PPR" evidence="2">
    <location>
        <begin position="399"/>
        <end position="433"/>
    </location>
</feature>
<dbReference type="EMBL" id="JBFOLK010000007">
    <property type="protein sequence ID" value="KAL2499690.1"/>
    <property type="molecule type" value="Genomic_DNA"/>
</dbReference>
<dbReference type="PANTHER" id="PTHR47926:SF544">
    <property type="entry name" value="PENTACOTRIPEPTIDE-REPEAT REGION OF PRORP DOMAIN-CONTAINING PROTEIN"/>
    <property type="match status" value="1"/>
</dbReference>
<dbReference type="FunFam" id="1.25.40.10:FF:000682">
    <property type="entry name" value="Pentatricopeptide repeat-containing protein At3g16610"/>
    <property type="match status" value="1"/>
</dbReference>
<feature type="repeat" description="PPR" evidence="2">
    <location>
        <begin position="800"/>
        <end position="834"/>
    </location>
</feature>
<dbReference type="GO" id="GO:0003729">
    <property type="term" value="F:mRNA binding"/>
    <property type="evidence" value="ECO:0007669"/>
    <property type="project" value="UniProtKB-ARBA"/>
</dbReference>
<dbReference type="Pfam" id="PF13812">
    <property type="entry name" value="PPR_3"/>
    <property type="match status" value="1"/>
</dbReference>